<feature type="region of interest" description="Disordered" evidence="4">
    <location>
        <begin position="148"/>
        <end position="180"/>
    </location>
</feature>
<dbReference type="SMART" id="SM00360">
    <property type="entry name" value="RRM"/>
    <property type="match status" value="1"/>
</dbReference>
<evidence type="ECO:0000256" key="3">
    <source>
        <dbReference type="PROSITE-ProRule" id="PRU00176"/>
    </source>
</evidence>
<proteinExistence type="evidence at transcript level"/>
<evidence type="ECO:0000259" key="5">
    <source>
        <dbReference type="PROSITE" id="PS50102"/>
    </source>
</evidence>
<dbReference type="InterPro" id="IPR012677">
    <property type="entry name" value="Nucleotide-bd_a/b_plait_sf"/>
</dbReference>
<dbReference type="InterPro" id="IPR000504">
    <property type="entry name" value="RRM_dom"/>
</dbReference>
<dbReference type="GO" id="GO:0003723">
    <property type="term" value="F:RNA binding"/>
    <property type="evidence" value="ECO:0007669"/>
    <property type="project" value="UniProtKB-UniRule"/>
</dbReference>
<dbReference type="InterPro" id="IPR044598">
    <property type="entry name" value="ZCRB1"/>
</dbReference>
<dbReference type="SUPFAM" id="SSF57756">
    <property type="entry name" value="Retrovirus zinc finger-like domains"/>
    <property type="match status" value="1"/>
</dbReference>
<dbReference type="GO" id="GO:0008270">
    <property type="term" value="F:zinc ion binding"/>
    <property type="evidence" value="ECO:0007669"/>
    <property type="project" value="UniProtKB-KW"/>
</dbReference>
<sequence>CPSKSTVYISNLDYYLTNNDLHQIFGKFGSIVRINIPTTVDIHLVWLSWSATHTSVTVLKDRKTRRSRGVAFIQYLKVDDAEKCIREFNQKKVFGRIVKCSLALDNGKTGEFIKRKQYIDKRYCYECGSKGHLSYDCPNNVLGHRSPKDVTCKDSSRKSGKRKNRHLIDSDDQEDDSDMETLSQAIKFEAEKSENQEWDKHSVKRRKIRKNSYFSDEEDNWSA</sequence>
<name>A0A023F715_TRIIF</name>
<accession>A0A023F715</accession>
<evidence type="ECO:0000313" key="7">
    <source>
        <dbReference type="EMBL" id="JAC17030.1"/>
    </source>
</evidence>
<keyword evidence="1 3" id="KW-0694">RNA-binding</keyword>
<dbReference type="Pfam" id="PF00098">
    <property type="entry name" value="zf-CCHC"/>
    <property type="match status" value="1"/>
</dbReference>
<evidence type="ECO:0000256" key="2">
    <source>
        <dbReference type="PROSITE-ProRule" id="PRU00047"/>
    </source>
</evidence>
<dbReference type="GO" id="GO:0000398">
    <property type="term" value="P:mRNA splicing, via spliceosome"/>
    <property type="evidence" value="ECO:0007669"/>
    <property type="project" value="InterPro"/>
</dbReference>
<feature type="domain" description="RRM" evidence="5">
    <location>
        <begin position="5"/>
        <end position="105"/>
    </location>
</feature>
<evidence type="ECO:0000256" key="4">
    <source>
        <dbReference type="SAM" id="MobiDB-lite"/>
    </source>
</evidence>
<keyword evidence="2" id="KW-0863">Zinc-finger</keyword>
<dbReference type="AlphaFoldDB" id="A0A023F715"/>
<organism evidence="7">
    <name type="scientific">Triatoma infestans</name>
    <name type="common">Assassin bug</name>
    <dbReference type="NCBI Taxonomy" id="30076"/>
    <lineage>
        <taxon>Eukaryota</taxon>
        <taxon>Metazoa</taxon>
        <taxon>Ecdysozoa</taxon>
        <taxon>Arthropoda</taxon>
        <taxon>Hexapoda</taxon>
        <taxon>Insecta</taxon>
        <taxon>Pterygota</taxon>
        <taxon>Neoptera</taxon>
        <taxon>Paraneoptera</taxon>
        <taxon>Hemiptera</taxon>
        <taxon>Heteroptera</taxon>
        <taxon>Panheteroptera</taxon>
        <taxon>Cimicomorpha</taxon>
        <taxon>Reduviidae</taxon>
        <taxon>Triatominae</taxon>
        <taxon>Triatoma</taxon>
    </lineage>
</organism>
<dbReference type="SUPFAM" id="SSF54928">
    <property type="entry name" value="RNA-binding domain, RBD"/>
    <property type="match status" value="1"/>
</dbReference>
<feature type="non-terminal residue" evidence="7">
    <location>
        <position position="1"/>
    </location>
</feature>
<dbReference type="Gene3D" id="3.30.70.330">
    <property type="match status" value="1"/>
</dbReference>
<dbReference type="PANTHER" id="PTHR46259">
    <property type="entry name" value="ZINC FINGER CCHC-TYPE AND RNA-BINDING MOTIF-CONTAINING PROTEIN 1"/>
    <property type="match status" value="1"/>
</dbReference>
<feature type="compositionally biased region" description="Acidic residues" evidence="4">
    <location>
        <begin position="170"/>
        <end position="179"/>
    </location>
</feature>
<dbReference type="GO" id="GO:0005689">
    <property type="term" value="C:U12-type spliceosomal complex"/>
    <property type="evidence" value="ECO:0007669"/>
    <property type="project" value="InterPro"/>
</dbReference>
<dbReference type="InterPro" id="IPR001878">
    <property type="entry name" value="Znf_CCHC"/>
</dbReference>
<dbReference type="EMBL" id="GBBI01001682">
    <property type="protein sequence ID" value="JAC17030.1"/>
    <property type="molecule type" value="mRNA"/>
</dbReference>
<dbReference type="Pfam" id="PF00076">
    <property type="entry name" value="RRM_1"/>
    <property type="match status" value="2"/>
</dbReference>
<keyword evidence="2" id="KW-0479">Metal-binding</keyword>
<evidence type="ECO:0000256" key="1">
    <source>
        <dbReference type="ARBA" id="ARBA00022884"/>
    </source>
</evidence>
<dbReference type="PROSITE" id="PS50102">
    <property type="entry name" value="RRM"/>
    <property type="match status" value="1"/>
</dbReference>
<keyword evidence="2" id="KW-0862">Zinc</keyword>
<dbReference type="SMART" id="SM00343">
    <property type="entry name" value="ZnF_C2HC"/>
    <property type="match status" value="1"/>
</dbReference>
<dbReference type="Gene3D" id="4.10.60.10">
    <property type="entry name" value="Zinc finger, CCHC-type"/>
    <property type="match status" value="1"/>
</dbReference>
<dbReference type="PROSITE" id="PS50158">
    <property type="entry name" value="ZF_CCHC"/>
    <property type="match status" value="1"/>
</dbReference>
<dbReference type="InterPro" id="IPR035979">
    <property type="entry name" value="RBD_domain_sf"/>
</dbReference>
<dbReference type="InterPro" id="IPR036875">
    <property type="entry name" value="Znf_CCHC_sf"/>
</dbReference>
<evidence type="ECO:0000259" key="6">
    <source>
        <dbReference type="PROSITE" id="PS50158"/>
    </source>
</evidence>
<reference evidence="7" key="1">
    <citation type="journal article" date="2014" name="PLoS Negl. Trop. Dis.">
        <title>An updated insight into the Sialotranscriptome of Triatoma infestans: developmental stage and geographic variations.</title>
        <authorList>
            <person name="Schwarz A."/>
            <person name="Medrano-Mercado N."/>
            <person name="Schaub G.A."/>
            <person name="Struchiner C.J."/>
            <person name="Bargues M.D."/>
            <person name="Levy M.Z."/>
            <person name="Ribeiro J.M."/>
        </authorList>
    </citation>
    <scope>NUCLEOTIDE SEQUENCE</scope>
    <source>
        <strain evidence="7">Chile</strain>
        <tissue evidence="7">Salivary glands</tissue>
    </source>
</reference>
<feature type="compositionally biased region" description="Basic and acidic residues" evidence="4">
    <location>
        <begin position="148"/>
        <end position="157"/>
    </location>
</feature>
<dbReference type="PANTHER" id="PTHR46259:SF1">
    <property type="entry name" value="ZINC FINGER CCHC-TYPE AND RNA-BINDING MOTIF-CONTAINING PROTEIN 1"/>
    <property type="match status" value="1"/>
</dbReference>
<protein>
    <submittedName>
        <fullName evidence="7">Putative mrna cleavage and polyadenylation factor i complex subunit rna15</fullName>
    </submittedName>
</protein>
<feature type="domain" description="CCHC-type" evidence="6">
    <location>
        <begin position="124"/>
        <end position="139"/>
    </location>
</feature>